<dbReference type="GO" id="GO:0006508">
    <property type="term" value="P:proteolysis"/>
    <property type="evidence" value="ECO:0007669"/>
    <property type="project" value="UniProtKB-KW"/>
</dbReference>
<dbReference type="InterPro" id="IPR051201">
    <property type="entry name" value="Chloro_Bact_Ser_Proteases"/>
</dbReference>
<dbReference type="Pfam" id="PF13365">
    <property type="entry name" value="Trypsin_2"/>
    <property type="match status" value="1"/>
</dbReference>
<reference evidence="5 6" key="1">
    <citation type="submission" date="2013-04" db="EMBL/GenBank/DDBJ databases">
        <title>The Genome Sequence of Propionimicrobium lymphophilum ACS-093-V-SCH5.</title>
        <authorList>
            <consortium name="The Broad Institute Genomics Platform"/>
            <person name="Earl A."/>
            <person name="Ward D."/>
            <person name="Feldgarden M."/>
            <person name="Gevers D."/>
            <person name="Saerens B."/>
            <person name="Vaneechoutte M."/>
            <person name="Walker B."/>
            <person name="Young S."/>
            <person name="Zeng Q."/>
            <person name="Gargeya S."/>
            <person name="Fitzgerald M."/>
            <person name="Haas B."/>
            <person name="Abouelleil A."/>
            <person name="Allen A.W."/>
            <person name="Alvarado L."/>
            <person name="Arachchi H.M."/>
            <person name="Berlin A.M."/>
            <person name="Chapman S.B."/>
            <person name="Gainer-Dewar J."/>
            <person name="Goldberg J."/>
            <person name="Griggs A."/>
            <person name="Gujja S."/>
            <person name="Hansen M."/>
            <person name="Howarth C."/>
            <person name="Imamovic A."/>
            <person name="Ireland A."/>
            <person name="Larimer J."/>
            <person name="McCowan C."/>
            <person name="Murphy C."/>
            <person name="Pearson M."/>
            <person name="Poon T.W."/>
            <person name="Priest M."/>
            <person name="Roberts A."/>
            <person name="Saif S."/>
            <person name="Shea T."/>
            <person name="Sisk P."/>
            <person name="Sykes S."/>
            <person name="Wortman J."/>
            <person name="Nusbaum C."/>
            <person name="Birren B."/>
        </authorList>
    </citation>
    <scope>NUCLEOTIDE SEQUENCE [LARGE SCALE GENOMIC DNA]</scope>
    <source>
        <strain evidence="5 6">ACS-093-V-SCH5</strain>
    </source>
</reference>
<proteinExistence type="predicted"/>
<keyword evidence="3" id="KW-0812">Transmembrane</keyword>
<protein>
    <recommendedName>
        <fullName evidence="4">PDZ domain-containing protein</fullName>
    </recommendedName>
</protein>
<feature type="transmembrane region" description="Helical" evidence="3">
    <location>
        <begin position="34"/>
        <end position="53"/>
    </location>
</feature>
<dbReference type="InterPro" id="IPR009003">
    <property type="entry name" value="Peptidase_S1_PA"/>
</dbReference>
<dbReference type="SUPFAM" id="SSF50494">
    <property type="entry name" value="Trypsin-like serine proteases"/>
    <property type="match status" value="1"/>
</dbReference>
<dbReference type="EMBL" id="AGZR01000009">
    <property type="protein sequence ID" value="EPD32477.1"/>
    <property type="molecule type" value="Genomic_DNA"/>
</dbReference>
<dbReference type="PANTHER" id="PTHR43343:SF3">
    <property type="entry name" value="PROTEASE DO-LIKE 8, CHLOROPLASTIC"/>
    <property type="match status" value="1"/>
</dbReference>
<dbReference type="RefSeq" id="WP_016456852.1">
    <property type="nucleotide sequence ID" value="NZ_KE150269.1"/>
</dbReference>
<dbReference type="STRING" id="883161.HMPREF9306_02049"/>
<evidence type="ECO:0000256" key="1">
    <source>
        <dbReference type="ARBA" id="ARBA00022670"/>
    </source>
</evidence>
<keyword evidence="3" id="KW-1133">Transmembrane helix</keyword>
<dbReference type="Pfam" id="PF13180">
    <property type="entry name" value="PDZ_2"/>
    <property type="match status" value="1"/>
</dbReference>
<keyword evidence="3" id="KW-0472">Membrane</keyword>
<sequence>MPDATQSNPTRQDFVASGFYYAPEKKPSRAAIRGALIVLLAVFLSAGATFWLFGPRPTTIRTGAQPSQVLPAEIPTDPTVRNPHSIAVTPAMAVGVVYVSADLPTKISSGTGLVLSDDGIVSTNYHVVRQTTNIRVRSAEDGRTYSADVLGYNRYEDVAILKLRGASGLRTIVAGEEPYVGDQMISVGNSRGGGVLHATGGVLLDKNSSVNVESSFGGFGTDELTGLYGMSTAAVPGYSGGPTFNLNMQVIGMTTAGTEEDENIEDRRSFALPINRVREIATQVQAGNEDEKLRVGRPAYLGVALSSENLPVVTQVIPGTPADNAGLQIGDKIVEMNGKAALNAKDLLQTIAAANPGDQAELTVERADKKIQITVSLTESPVN</sequence>
<dbReference type="OrthoDB" id="73775at2"/>
<accession>S2WIK9</accession>
<dbReference type="SUPFAM" id="SSF50156">
    <property type="entry name" value="PDZ domain-like"/>
    <property type="match status" value="1"/>
</dbReference>
<keyword evidence="2" id="KW-0378">Hydrolase</keyword>
<dbReference type="AlphaFoldDB" id="S2WIK9"/>
<dbReference type="HOGENOM" id="CLU_020120_3_0_11"/>
<gene>
    <name evidence="5" type="ORF">HMPREF9306_02049</name>
</gene>
<dbReference type="Gene3D" id="2.40.10.120">
    <property type="match status" value="1"/>
</dbReference>
<evidence type="ECO:0000256" key="2">
    <source>
        <dbReference type="ARBA" id="ARBA00022801"/>
    </source>
</evidence>
<dbReference type="Gene3D" id="2.30.42.10">
    <property type="match status" value="1"/>
</dbReference>
<dbReference type="PROSITE" id="PS50106">
    <property type="entry name" value="PDZ"/>
    <property type="match status" value="1"/>
</dbReference>
<keyword evidence="1" id="KW-0645">Protease</keyword>
<dbReference type="InterPro" id="IPR036034">
    <property type="entry name" value="PDZ_sf"/>
</dbReference>
<feature type="domain" description="PDZ" evidence="4">
    <location>
        <begin position="281"/>
        <end position="379"/>
    </location>
</feature>
<evidence type="ECO:0000256" key="3">
    <source>
        <dbReference type="SAM" id="Phobius"/>
    </source>
</evidence>
<dbReference type="InterPro" id="IPR001940">
    <property type="entry name" value="Peptidase_S1C"/>
</dbReference>
<dbReference type="Proteomes" id="UP000014417">
    <property type="component" value="Unassembled WGS sequence"/>
</dbReference>
<organism evidence="5 6">
    <name type="scientific">Propionimicrobium lymphophilum ACS-093-V-SCH5</name>
    <dbReference type="NCBI Taxonomy" id="883161"/>
    <lineage>
        <taxon>Bacteria</taxon>
        <taxon>Bacillati</taxon>
        <taxon>Actinomycetota</taxon>
        <taxon>Actinomycetes</taxon>
        <taxon>Propionibacteriales</taxon>
        <taxon>Propionibacteriaceae</taxon>
        <taxon>Propionimicrobium</taxon>
    </lineage>
</organism>
<evidence type="ECO:0000259" key="4">
    <source>
        <dbReference type="PROSITE" id="PS50106"/>
    </source>
</evidence>
<dbReference type="SMART" id="SM00228">
    <property type="entry name" value="PDZ"/>
    <property type="match status" value="1"/>
</dbReference>
<dbReference type="GO" id="GO:0004252">
    <property type="term" value="F:serine-type endopeptidase activity"/>
    <property type="evidence" value="ECO:0007669"/>
    <property type="project" value="InterPro"/>
</dbReference>
<dbReference type="PRINTS" id="PR00834">
    <property type="entry name" value="PROTEASES2C"/>
</dbReference>
<keyword evidence="6" id="KW-1185">Reference proteome</keyword>
<evidence type="ECO:0000313" key="5">
    <source>
        <dbReference type="EMBL" id="EPD32477.1"/>
    </source>
</evidence>
<evidence type="ECO:0000313" key="6">
    <source>
        <dbReference type="Proteomes" id="UP000014417"/>
    </source>
</evidence>
<comment type="caution">
    <text evidence="5">The sequence shown here is derived from an EMBL/GenBank/DDBJ whole genome shotgun (WGS) entry which is preliminary data.</text>
</comment>
<dbReference type="PANTHER" id="PTHR43343">
    <property type="entry name" value="PEPTIDASE S12"/>
    <property type="match status" value="1"/>
</dbReference>
<name>S2WIK9_9ACTN</name>
<dbReference type="InterPro" id="IPR001478">
    <property type="entry name" value="PDZ"/>
</dbReference>